<accession>A0ABY7BVY9</accession>
<dbReference type="Proteomes" id="UP001164020">
    <property type="component" value="Chromosome"/>
</dbReference>
<reference evidence="1" key="1">
    <citation type="submission" date="2022-12" db="EMBL/GenBank/DDBJ databases">
        <title>Jiella pelagia sp. nov., isolated from phosphonate enriched culture of Northwest Pacific surface seawater.</title>
        <authorList>
            <person name="Shin D.Y."/>
            <person name="Hwang C.Y."/>
        </authorList>
    </citation>
    <scope>NUCLEOTIDE SEQUENCE</scope>
    <source>
        <strain evidence="1">HL-NP1</strain>
    </source>
</reference>
<evidence type="ECO:0000313" key="1">
    <source>
        <dbReference type="EMBL" id="WAP67230.1"/>
    </source>
</evidence>
<dbReference type="RefSeq" id="WP_268879682.1">
    <property type="nucleotide sequence ID" value="NZ_CP114029.1"/>
</dbReference>
<dbReference type="Pfam" id="PF06199">
    <property type="entry name" value="Phage_tail_2"/>
    <property type="match status" value="1"/>
</dbReference>
<keyword evidence="2" id="KW-1185">Reference proteome</keyword>
<dbReference type="EMBL" id="CP114029">
    <property type="protein sequence ID" value="WAP67230.1"/>
    <property type="molecule type" value="Genomic_DNA"/>
</dbReference>
<organism evidence="1 2">
    <name type="scientific">Jiella pelagia</name>
    <dbReference type="NCBI Taxonomy" id="2986949"/>
    <lineage>
        <taxon>Bacteria</taxon>
        <taxon>Pseudomonadati</taxon>
        <taxon>Pseudomonadota</taxon>
        <taxon>Alphaproteobacteria</taxon>
        <taxon>Hyphomicrobiales</taxon>
        <taxon>Aurantimonadaceae</taxon>
        <taxon>Jiella</taxon>
    </lineage>
</organism>
<gene>
    <name evidence="1" type="ORF">OH818_16775</name>
</gene>
<evidence type="ECO:0000313" key="2">
    <source>
        <dbReference type="Proteomes" id="UP001164020"/>
    </source>
</evidence>
<proteinExistence type="predicted"/>
<name>A0ABY7BVY9_9HYPH</name>
<dbReference type="InterPro" id="IPR011855">
    <property type="entry name" value="Phgtail_TP901_1"/>
</dbReference>
<protein>
    <submittedName>
        <fullName evidence="1">Phage tail tube protein</fullName>
    </submittedName>
</protein>
<sequence>MPTLARTASFGAIQVLLGDGADPETFSAPCGFTSKSHTQTQAMNETAVPYCDDPDKPSEIERDVVSRSSAISGSGVMDQVSVATWQAWYDSGLQKNVKVIKPAGSSTITTTQPYHLSSFEVTVEKGGKAAVSVQMESTGAPVTVTA</sequence>